<evidence type="ECO:0000256" key="1">
    <source>
        <dbReference type="SAM" id="Phobius"/>
    </source>
</evidence>
<sequence length="44" mass="4550">MNTPASDEQQPSAARRAIATSGVMAIVAALVAYFGRRSTPPTTS</sequence>
<keyword evidence="3" id="KW-1185">Reference proteome</keyword>
<protein>
    <submittedName>
        <fullName evidence="2">Uncharacterized protein</fullName>
    </submittedName>
</protein>
<dbReference type="EMBL" id="CANL01000060">
    <property type="protein sequence ID" value="CCM65254.1"/>
    <property type="molecule type" value="Genomic_DNA"/>
</dbReference>
<evidence type="ECO:0000313" key="3">
    <source>
        <dbReference type="Proteomes" id="UP000018291"/>
    </source>
</evidence>
<name>R4Z2V4_9ACTN</name>
<dbReference type="HOGENOM" id="CLU_3213861_0_0_11"/>
<dbReference type="RefSeq" id="WP_012229813.1">
    <property type="nucleotide sequence ID" value="NZ_HG422565.1"/>
</dbReference>
<dbReference type="Proteomes" id="UP000018291">
    <property type="component" value="Unassembled WGS sequence"/>
</dbReference>
<organism evidence="2 3">
    <name type="scientific">Candidatus Neomicrothrix parvicella RN1</name>
    <dbReference type="NCBI Taxonomy" id="1229780"/>
    <lineage>
        <taxon>Bacteria</taxon>
        <taxon>Bacillati</taxon>
        <taxon>Actinomycetota</taxon>
        <taxon>Acidimicrobiia</taxon>
        <taxon>Acidimicrobiales</taxon>
        <taxon>Microthrixaceae</taxon>
        <taxon>Candidatus Neomicrothrix</taxon>
    </lineage>
</organism>
<keyword evidence="1" id="KW-0472">Membrane</keyword>
<reference evidence="2 3" key="1">
    <citation type="journal article" date="2013" name="ISME J.">
        <title>Metabolic model for the filamentous 'Candidatus Microthrix parvicella' based on genomic and metagenomic analyses.</title>
        <authorList>
            <person name="Jon McIlroy S."/>
            <person name="Kristiansen R."/>
            <person name="Albertsen M."/>
            <person name="Michael Karst S."/>
            <person name="Rossetti S."/>
            <person name="Lund Nielsen J."/>
            <person name="Tandoi V."/>
            <person name="James Seviour R."/>
            <person name="Nielsen P.H."/>
        </authorList>
    </citation>
    <scope>NUCLEOTIDE SEQUENCE [LARGE SCALE GENOMIC DNA]</scope>
    <source>
        <strain evidence="2 3">RN1</strain>
    </source>
</reference>
<accession>R4Z2V4</accession>
<keyword evidence="1" id="KW-0812">Transmembrane</keyword>
<evidence type="ECO:0000313" key="2">
    <source>
        <dbReference type="EMBL" id="CCM65254.1"/>
    </source>
</evidence>
<keyword evidence="1" id="KW-1133">Transmembrane helix</keyword>
<feature type="transmembrane region" description="Helical" evidence="1">
    <location>
        <begin position="17"/>
        <end position="35"/>
    </location>
</feature>
<gene>
    <name evidence="2" type="ORF">BN381_630016</name>
</gene>
<comment type="caution">
    <text evidence="2">The sequence shown here is derived from an EMBL/GenBank/DDBJ whole genome shotgun (WGS) entry which is preliminary data.</text>
</comment>
<dbReference type="AlphaFoldDB" id="R4Z2V4"/>
<dbReference type="STRING" id="1229780.BN381_630016"/>
<proteinExistence type="predicted"/>